<dbReference type="CDD" id="cd02953">
    <property type="entry name" value="DsbDgamma"/>
    <property type="match status" value="1"/>
</dbReference>
<evidence type="ECO:0000256" key="1">
    <source>
        <dbReference type="ARBA" id="ARBA00004141"/>
    </source>
</evidence>
<dbReference type="Pfam" id="PF13899">
    <property type="entry name" value="Thioredoxin_7"/>
    <property type="match status" value="1"/>
</dbReference>
<comment type="subcellular location">
    <subcellularLocation>
        <location evidence="1">Membrane</location>
        <topology evidence="1">Multi-pass membrane protein</topology>
    </subcellularLocation>
</comment>
<feature type="domain" description="Cytochrome C biogenesis protein transmembrane" evidence="7">
    <location>
        <begin position="345"/>
        <end position="557"/>
    </location>
</feature>
<dbReference type="InterPro" id="IPR028250">
    <property type="entry name" value="DsbDN"/>
</dbReference>
<gene>
    <name evidence="9" type="ORF">Q3O60_05790</name>
</gene>
<organism evidence="9 10">
    <name type="scientific">Alkalimonas collagenimarina</name>
    <dbReference type="NCBI Taxonomy" id="400390"/>
    <lineage>
        <taxon>Bacteria</taxon>
        <taxon>Pseudomonadati</taxon>
        <taxon>Pseudomonadota</taxon>
        <taxon>Gammaproteobacteria</taxon>
        <taxon>Alkalimonas</taxon>
    </lineage>
</organism>
<evidence type="ECO:0000259" key="8">
    <source>
        <dbReference type="Pfam" id="PF11412"/>
    </source>
</evidence>
<evidence type="ECO:0000256" key="2">
    <source>
        <dbReference type="ARBA" id="ARBA00022692"/>
    </source>
</evidence>
<dbReference type="PANTHER" id="PTHR32234">
    <property type="entry name" value="THIOL:DISULFIDE INTERCHANGE PROTEIN DSBD"/>
    <property type="match status" value="1"/>
</dbReference>
<dbReference type="RefSeq" id="WP_305892954.1">
    <property type="nucleotide sequence ID" value="NZ_JAUZVZ010000006.1"/>
</dbReference>
<feature type="transmembrane region" description="Helical" evidence="6">
    <location>
        <begin position="568"/>
        <end position="586"/>
    </location>
</feature>
<proteinExistence type="predicted"/>
<evidence type="ECO:0000259" key="7">
    <source>
        <dbReference type="Pfam" id="PF02683"/>
    </source>
</evidence>
<dbReference type="InterPro" id="IPR035671">
    <property type="entry name" value="DsbD_gamma"/>
</dbReference>
<name>A0ABT9GXB8_9GAMM</name>
<evidence type="ECO:0000256" key="4">
    <source>
        <dbReference type="ARBA" id="ARBA00022989"/>
    </source>
</evidence>
<feature type="domain" description="Thiol:disulfide interchange protein DsbD N-terminal" evidence="8">
    <location>
        <begin position="97"/>
        <end position="211"/>
    </location>
</feature>
<protein>
    <submittedName>
        <fullName evidence="9">Protein-disulfide reductase DsbD family protein</fullName>
    </submittedName>
</protein>
<dbReference type="Pfam" id="PF02683">
    <property type="entry name" value="DsbD_TM"/>
    <property type="match status" value="1"/>
</dbReference>
<reference evidence="9 10" key="1">
    <citation type="submission" date="2023-08" db="EMBL/GenBank/DDBJ databases">
        <authorList>
            <person name="Joshi A."/>
            <person name="Thite S."/>
        </authorList>
    </citation>
    <scope>NUCLEOTIDE SEQUENCE [LARGE SCALE GENOMIC DNA]</scope>
    <source>
        <strain evidence="9 10">AC40</strain>
    </source>
</reference>
<evidence type="ECO:0000256" key="6">
    <source>
        <dbReference type="SAM" id="Phobius"/>
    </source>
</evidence>
<dbReference type="SUPFAM" id="SSF52833">
    <property type="entry name" value="Thioredoxin-like"/>
    <property type="match status" value="1"/>
</dbReference>
<evidence type="ECO:0000313" key="10">
    <source>
        <dbReference type="Proteomes" id="UP001231616"/>
    </source>
</evidence>
<feature type="transmembrane region" description="Helical" evidence="6">
    <location>
        <begin position="502"/>
        <end position="523"/>
    </location>
</feature>
<evidence type="ECO:0000313" key="9">
    <source>
        <dbReference type="EMBL" id="MDP4535691.1"/>
    </source>
</evidence>
<dbReference type="EMBL" id="JAUZVZ010000006">
    <property type="protein sequence ID" value="MDP4535691.1"/>
    <property type="molecule type" value="Genomic_DNA"/>
</dbReference>
<accession>A0ABT9GXB8</accession>
<dbReference type="InterPro" id="IPR003834">
    <property type="entry name" value="Cyt_c_assmbl_TM_dom"/>
</dbReference>
<comment type="caution">
    <text evidence="9">The sequence shown here is derived from an EMBL/GenBank/DDBJ whole genome shotgun (WGS) entry which is preliminary data.</text>
</comment>
<dbReference type="InterPro" id="IPR036249">
    <property type="entry name" value="Thioredoxin-like_sf"/>
</dbReference>
<evidence type="ECO:0000256" key="5">
    <source>
        <dbReference type="ARBA" id="ARBA00023136"/>
    </source>
</evidence>
<dbReference type="Pfam" id="PF11412">
    <property type="entry name" value="DsbD_N"/>
    <property type="match status" value="1"/>
</dbReference>
<feature type="transmembrane region" description="Helical" evidence="6">
    <location>
        <begin position="389"/>
        <end position="421"/>
    </location>
</feature>
<evidence type="ECO:0000256" key="3">
    <source>
        <dbReference type="ARBA" id="ARBA00022748"/>
    </source>
</evidence>
<keyword evidence="4 6" id="KW-1133">Transmembrane helix</keyword>
<dbReference type="Gene3D" id="3.40.30.10">
    <property type="entry name" value="Glutaredoxin"/>
    <property type="match status" value="1"/>
</dbReference>
<feature type="transmembrane region" description="Helical" evidence="6">
    <location>
        <begin position="598"/>
        <end position="616"/>
    </location>
</feature>
<feature type="transmembrane region" description="Helical" evidence="6">
    <location>
        <begin position="341"/>
        <end position="368"/>
    </location>
</feature>
<keyword evidence="10" id="KW-1185">Reference proteome</keyword>
<keyword evidence="5 6" id="KW-0472">Membrane</keyword>
<keyword evidence="3" id="KW-0201">Cytochrome c-type biogenesis</keyword>
<feature type="transmembrane region" description="Helical" evidence="6">
    <location>
        <begin position="470"/>
        <end position="496"/>
    </location>
</feature>
<feature type="transmembrane region" description="Helical" evidence="6">
    <location>
        <begin position="544"/>
        <end position="562"/>
    </location>
</feature>
<dbReference type="Proteomes" id="UP001231616">
    <property type="component" value="Unassembled WGS sequence"/>
</dbReference>
<keyword evidence="2 6" id="KW-0812">Transmembrane</keyword>
<feature type="transmembrane region" description="Helical" evidence="6">
    <location>
        <begin position="427"/>
        <end position="449"/>
    </location>
</feature>
<dbReference type="PANTHER" id="PTHR32234:SF3">
    <property type="entry name" value="SUPPRESSION OF COPPER SENSITIVITY PROTEIN"/>
    <property type="match status" value="1"/>
</dbReference>
<sequence>MVFHCIFLVQKRALLCNRIYHLTIQLIFYKSGRSQVVSLDPPPMAWRTLDQCINNYLAIMKLRHYLCAWLLLLLTVPAHAVTTGFKQAPHIQVELVSQYQSVSPGQSFLVALHLLPQEHWHTYWLNPGDSGMPTSIQWQLPDGVEVSGIQWPTPEAFSIPPLMNYGFEGSTVLLSEVQVPADYSGTSLLLKANASWLVCEEICIPGDMTLELPLAVARQAVPSEPFQALIAQGKASQPVSLQRTASYQVQDGVFSAVIESKDDLLVDAFFVAATDLVEHARAQEISWQDGSLLLRQPQNTYFHQAPDQIEMVLISGSQSFVVQAQRMDAGSAATVTAEFGLGAFMLALLLAAGGGLILNLMPCVFPVLSLKAISLANNSGDSARQKRDAWSYTLGVLAMFALLALVLIGLRAAGAAVGWGFQLQNPWLVGGLAYLFFALGLSLSGLVQFGSRLMQLGSGLGQQQGAKGSFFTGVLAVIVASPCTAPFMGAALGYAVTQSAPVALLVFLALGFGMALPFLLLAYSRRMARLLPKPGAWMDTLKQWLAYPLYLTTVWLLWVLGRQAGVDAQALVLVGLVCLAAALWLFGRHQLGLGFRLAPQLSWALALLALLLLVVLQPQQGSQSSSTQAHWEPWSPARLAELTTEQQPVLVNMTADWCITCLVNERVALNTDSSRQALQDYGVTYLKGDWTLRDADISIYLQSYQRDGVPLYVLYWPGKEPLVLPQILTPNTLRDQLAQLAATSSDG</sequence>